<dbReference type="InterPro" id="IPR050955">
    <property type="entry name" value="Plant_Biomass_Hydrol_Est"/>
</dbReference>
<name>A0A9X2VMV1_9PSEU</name>
<comment type="caution">
    <text evidence="3">The sequence shown here is derived from an EMBL/GenBank/DDBJ whole genome shotgun (WGS) entry which is preliminary data.</text>
</comment>
<keyword evidence="4" id="KW-1185">Reference proteome</keyword>
<dbReference type="RefSeq" id="WP_259624999.1">
    <property type="nucleotide sequence ID" value="NZ_JANYMP010000010.1"/>
</dbReference>
<evidence type="ECO:0000313" key="4">
    <source>
        <dbReference type="Proteomes" id="UP001141259"/>
    </source>
</evidence>
<dbReference type="PANTHER" id="PTHR43037:SF1">
    <property type="entry name" value="BLL1128 PROTEIN"/>
    <property type="match status" value="1"/>
</dbReference>
<dbReference type="SUPFAM" id="SSF53474">
    <property type="entry name" value="alpha/beta-Hydrolases"/>
    <property type="match status" value="1"/>
</dbReference>
<dbReference type="InterPro" id="IPR029058">
    <property type="entry name" value="AB_hydrolase_fold"/>
</dbReference>
<protein>
    <recommendedName>
        <fullName evidence="2">Phospholipase/carboxylesterase/thioesterase domain-containing protein</fullName>
    </recommendedName>
</protein>
<accession>A0A9X2VMV1</accession>
<gene>
    <name evidence="3" type="ORF">NZH93_21785</name>
</gene>
<dbReference type="InterPro" id="IPR003140">
    <property type="entry name" value="PLipase/COase/thioEstase"/>
</dbReference>
<evidence type="ECO:0000313" key="3">
    <source>
        <dbReference type="EMBL" id="MCS7479500.1"/>
    </source>
</evidence>
<reference evidence="3" key="1">
    <citation type="submission" date="2022-08" db="EMBL/GenBank/DDBJ databases">
        <authorList>
            <person name="Tistechok S."/>
            <person name="Samborskyy M."/>
            <person name="Roman I."/>
        </authorList>
    </citation>
    <scope>NUCLEOTIDE SEQUENCE</scope>
    <source>
        <strain evidence="3">DSM 103496</strain>
    </source>
</reference>
<keyword evidence="1" id="KW-0732">Signal</keyword>
<dbReference type="Proteomes" id="UP001141259">
    <property type="component" value="Unassembled WGS sequence"/>
</dbReference>
<dbReference type="PANTHER" id="PTHR43037">
    <property type="entry name" value="UNNAMED PRODUCT-RELATED"/>
    <property type="match status" value="1"/>
</dbReference>
<sequence>MGALVVEEGSVLVDGRRRTMTVVRPPEVGAGAPAVLVFHGSNQDSRVIRRFTGRDFDRFAERGAVVAYLDGHKKNWNDARVSSAFAARSEGFDDVGFAGAVIDLLVERHRVDPARAYAVGYSAGGAMVIRLAHEIPSRLAGVAVVAATLPVPENFLPFDGPVVPLPVVLFHGTEDRLVPYEGGMASLWGFRPRGLGLSARETAEYFAARNGITTAAESRDLDRREGDRTRVERTDFRQDGRPSVTLYTIHGGGHVVPGPGRPPFIMGRKTRSLVASDALGEAFGIAT</sequence>
<dbReference type="GO" id="GO:0016787">
    <property type="term" value="F:hydrolase activity"/>
    <property type="evidence" value="ECO:0007669"/>
    <property type="project" value="InterPro"/>
</dbReference>
<dbReference type="AlphaFoldDB" id="A0A9X2VMV1"/>
<dbReference type="EMBL" id="JANYMP010000010">
    <property type="protein sequence ID" value="MCS7479500.1"/>
    <property type="molecule type" value="Genomic_DNA"/>
</dbReference>
<dbReference type="Gene3D" id="3.40.50.1820">
    <property type="entry name" value="alpha/beta hydrolase"/>
    <property type="match status" value="1"/>
</dbReference>
<organism evidence="3 4">
    <name type="scientific">Umezawaea endophytica</name>
    <dbReference type="NCBI Taxonomy" id="1654476"/>
    <lineage>
        <taxon>Bacteria</taxon>
        <taxon>Bacillati</taxon>
        <taxon>Actinomycetota</taxon>
        <taxon>Actinomycetes</taxon>
        <taxon>Pseudonocardiales</taxon>
        <taxon>Pseudonocardiaceae</taxon>
        <taxon>Umezawaea</taxon>
    </lineage>
</organism>
<feature type="domain" description="Phospholipase/carboxylesterase/thioesterase" evidence="2">
    <location>
        <begin position="103"/>
        <end position="183"/>
    </location>
</feature>
<evidence type="ECO:0000256" key="1">
    <source>
        <dbReference type="ARBA" id="ARBA00022729"/>
    </source>
</evidence>
<evidence type="ECO:0000259" key="2">
    <source>
        <dbReference type="Pfam" id="PF02230"/>
    </source>
</evidence>
<dbReference type="Pfam" id="PF02230">
    <property type="entry name" value="Abhydrolase_2"/>
    <property type="match status" value="1"/>
</dbReference>
<proteinExistence type="predicted"/>